<dbReference type="Proteomes" id="UP001144978">
    <property type="component" value="Unassembled WGS sequence"/>
</dbReference>
<sequence>MLKDVPLAPGFSIRTLAEQADGLSGSDLKELCRNAAMRPMREFLREAGGDLEKLEQSQKEGFTLRPVTLDDFFKLDGSSALPNE</sequence>
<evidence type="ECO:0000313" key="2">
    <source>
        <dbReference type="Proteomes" id="UP001144978"/>
    </source>
</evidence>
<dbReference type="EMBL" id="JANSHE010005669">
    <property type="protein sequence ID" value="KAJ2969871.1"/>
    <property type="molecule type" value="Genomic_DNA"/>
</dbReference>
<reference evidence="1" key="1">
    <citation type="submission" date="2022-08" db="EMBL/GenBank/DDBJ databases">
        <title>Genome Sequence of Pycnoporus sanguineus.</title>
        <authorList>
            <person name="Buettner E."/>
        </authorList>
    </citation>
    <scope>NUCLEOTIDE SEQUENCE</scope>
    <source>
        <strain evidence="1">CG-C14</strain>
    </source>
</reference>
<organism evidence="1 2">
    <name type="scientific">Trametes sanguinea</name>
    <dbReference type="NCBI Taxonomy" id="158606"/>
    <lineage>
        <taxon>Eukaryota</taxon>
        <taxon>Fungi</taxon>
        <taxon>Dikarya</taxon>
        <taxon>Basidiomycota</taxon>
        <taxon>Agaricomycotina</taxon>
        <taxon>Agaricomycetes</taxon>
        <taxon>Polyporales</taxon>
        <taxon>Polyporaceae</taxon>
        <taxon>Trametes</taxon>
    </lineage>
</organism>
<protein>
    <submittedName>
        <fullName evidence="1">Uncharacterized protein</fullName>
    </submittedName>
</protein>
<name>A0ACC1MTC6_9APHY</name>
<evidence type="ECO:0000313" key="1">
    <source>
        <dbReference type="EMBL" id="KAJ2969871.1"/>
    </source>
</evidence>
<proteinExistence type="predicted"/>
<gene>
    <name evidence="1" type="ORF">NUW54_g12863</name>
</gene>
<comment type="caution">
    <text evidence="1">The sequence shown here is derived from an EMBL/GenBank/DDBJ whole genome shotgun (WGS) entry which is preliminary data.</text>
</comment>
<keyword evidence="2" id="KW-1185">Reference proteome</keyword>
<accession>A0ACC1MTC6</accession>